<feature type="domain" description="FAM192A/Fyv6 N-terminal" evidence="5">
    <location>
        <begin position="17"/>
        <end position="121"/>
    </location>
</feature>
<evidence type="ECO:0000256" key="1">
    <source>
        <dbReference type="ARBA" id="ARBA00004123"/>
    </source>
</evidence>
<keyword evidence="2" id="KW-0539">Nucleus</keyword>
<sequence>MEEAIPSLSSGVIGSRFVSQDDIESAKSKREEQWKAAYARLGQEPPPQQVEDSYDGRSLAEKLAANKIAKQEEYEEKTKLANQFRALEEDEIMFLDSIREKELEEERQRKQLDGEEVKSFKEYVVAFSSSIQLYLTCNRAVAARTSASHPPPINTKATVAPPTIAPKKDVKKGLKGVIVKKKGKPPPVAKTSQVKADDANEKRRDPPTGEDILQHGQEPQSKRRRVSES</sequence>
<feature type="coiled-coil region" evidence="3">
    <location>
        <begin position="70"/>
        <end position="118"/>
    </location>
</feature>
<evidence type="ECO:0000313" key="7">
    <source>
        <dbReference type="Proteomes" id="UP001175227"/>
    </source>
</evidence>
<dbReference type="GO" id="GO:0005634">
    <property type="term" value="C:nucleus"/>
    <property type="evidence" value="ECO:0007669"/>
    <property type="project" value="UniProtKB-SubCell"/>
</dbReference>
<comment type="caution">
    <text evidence="6">The sequence shown here is derived from an EMBL/GenBank/DDBJ whole genome shotgun (WGS) entry which is preliminary data.</text>
</comment>
<gene>
    <name evidence="6" type="ORF">IW261DRAFT_1400551</name>
</gene>
<keyword evidence="7" id="KW-1185">Reference proteome</keyword>
<protein>
    <submittedName>
        <fullName evidence="6">N-terminal domain of NEFA-interacting nuclear protein NIP30-domain-containing protein</fullName>
    </submittedName>
</protein>
<keyword evidence="3" id="KW-0175">Coiled coil</keyword>
<dbReference type="PANTHER" id="PTHR13495">
    <property type="entry name" value="NEFA-INTERACTING NUCLEAR PROTEIN NIP30"/>
    <property type="match status" value="1"/>
</dbReference>
<feature type="compositionally biased region" description="Basic and acidic residues" evidence="4">
    <location>
        <begin position="195"/>
        <end position="207"/>
    </location>
</feature>
<evidence type="ECO:0000256" key="3">
    <source>
        <dbReference type="SAM" id="Coils"/>
    </source>
</evidence>
<dbReference type="Proteomes" id="UP001175227">
    <property type="component" value="Unassembled WGS sequence"/>
</dbReference>
<evidence type="ECO:0000256" key="4">
    <source>
        <dbReference type="SAM" id="MobiDB-lite"/>
    </source>
</evidence>
<feature type="region of interest" description="Disordered" evidence="4">
    <location>
        <begin position="144"/>
        <end position="229"/>
    </location>
</feature>
<comment type="subcellular location">
    <subcellularLocation>
        <location evidence="1">Nucleus</location>
    </subcellularLocation>
</comment>
<name>A0AA39UH21_9AGAR</name>
<evidence type="ECO:0000256" key="2">
    <source>
        <dbReference type="ARBA" id="ARBA00023242"/>
    </source>
</evidence>
<dbReference type="InterPro" id="IPR039845">
    <property type="entry name" value="FAM192A"/>
</dbReference>
<evidence type="ECO:0000259" key="5">
    <source>
        <dbReference type="Pfam" id="PF10187"/>
    </source>
</evidence>
<dbReference type="AlphaFoldDB" id="A0AA39UH21"/>
<dbReference type="EMBL" id="JAUEPR010000014">
    <property type="protein sequence ID" value="KAK0478515.1"/>
    <property type="molecule type" value="Genomic_DNA"/>
</dbReference>
<dbReference type="Pfam" id="PF10187">
    <property type="entry name" value="FAM192A_Fyv6_N"/>
    <property type="match status" value="1"/>
</dbReference>
<dbReference type="InterPro" id="IPR019331">
    <property type="entry name" value="FAM192A/Fyv6_N"/>
</dbReference>
<evidence type="ECO:0000313" key="6">
    <source>
        <dbReference type="EMBL" id="KAK0478515.1"/>
    </source>
</evidence>
<accession>A0AA39UH21</accession>
<dbReference type="PANTHER" id="PTHR13495:SF0">
    <property type="entry name" value="PSME3-INTERACTING PROTEIN"/>
    <property type="match status" value="1"/>
</dbReference>
<proteinExistence type="predicted"/>
<organism evidence="6 7">
    <name type="scientific">Armillaria novae-zelandiae</name>
    <dbReference type="NCBI Taxonomy" id="153914"/>
    <lineage>
        <taxon>Eukaryota</taxon>
        <taxon>Fungi</taxon>
        <taxon>Dikarya</taxon>
        <taxon>Basidiomycota</taxon>
        <taxon>Agaricomycotina</taxon>
        <taxon>Agaricomycetes</taxon>
        <taxon>Agaricomycetidae</taxon>
        <taxon>Agaricales</taxon>
        <taxon>Marasmiineae</taxon>
        <taxon>Physalacriaceae</taxon>
        <taxon>Armillaria</taxon>
    </lineage>
</organism>
<feature type="compositionally biased region" description="Basic residues" evidence="4">
    <location>
        <begin position="173"/>
        <end position="184"/>
    </location>
</feature>
<reference evidence="6" key="1">
    <citation type="submission" date="2023-06" db="EMBL/GenBank/DDBJ databases">
        <authorList>
            <consortium name="Lawrence Berkeley National Laboratory"/>
            <person name="Ahrendt S."/>
            <person name="Sahu N."/>
            <person name="Indic B."/>
            <person name="Wong-Bajracharya J."/>
            <person name="Merenyi Z."/>
            <person name="Ke H.-M."/>
            <person name="Monk M."/>
            <person name="Kocsube S."/>
            <person name="Drula E."/>
            <person name="Lipzen A."/>
            <person name="Balint B."/>
            <person name="Henrissat B."/>
            <person name="Andreopoulos B."/>
            <person name="Martin F.M."/>
            <person name="Harder C.B."/>
            <person name="Rigling D."/>
            <person name="Ford K.L."/>
            <person name="Foster G.D."/>
            <person name="Pangilinan J."/>
            <person name="Papanicolaou A."/>
            <person name="Barry K."/>
            <person name="LaButti K."/>
            <person name="Viragh M."/>
            <person name="Koriabine M."/>
            <person name="Yan M."/>
            <person name="Riley R."/>
            <person name="Champramary S."/>
            <person name="Plett K.L."/>
            <person name="Tsai I.J."/>
            <person name="Slot J."/>
            <person name="Sipos G."/>
            <person name="Plett J."/>
            <person name="Nagy L.G."/>
            <person name="Grigoriev I.V."/>
        </authorList>
    </citation>
    <scope>NUCLEOTIDE SEQUENCE</scope>
    <source>
        <strain evidence="6">ICMP 16352</strain>
    </source>
</reference>